<reference evidence="2" key="1">
    <citation type="submission" date="2016-03" db="EMBL/GenBank/DDBJ databases">
        <authorList>
            <person name="Ploux O."/>
        </authorList>
    </citation>
    <scope>NUCLEOTIDE SEQUENCE</scope>
    <source>
        <strain evidence="2">UC10</strain>
    </source>
</reference>
<evidence type="ECO:0000313" key="2">
    <source>
        <dbReference type="EMBL" id="SBS76641.1"/>
    </source>
</evidence>
<name>A0A1Y5PKC7_9MYCO</name>
<dbReference type="InterPro" id="IPR026954">
    <property type="entry name" value="PknH-like_Extracell"/>
</dbReference>
<sequence length="241" mass="24969">MTRYLDIRRRAGWHKARPLSWTIVTIGVVAATSGCTTTVAGQQEPGAAARAAVDLEGVLLTGAEVDAAMGASGMAADTTKSTLVDDSAYTTPIDCLAVSSMGQEQVYAGTNWTSARMQSVHEPGEDYAHLAHQAVIEFPDAPAAAAFLSMSTRKWPSCAPGRYTYSPGGGQAATVWDVGPAVQKNNILSVTVTEHDSDSWACQRALTAALNIVVDVLTCSAAPGDSAAAVAGRIADKVTGQ</sequence>
<dbReference type="PROSITE" id="PS51257">
    <property type="entry name" value="PROKAR_LIPOPROTEIN"/>
    <property type="match status" value="1"/>
</dbReference>
<keyword evidence="2" id="KW-0449">Lipoprotein</keyword>
<feature type="domain" description="PknH-like extracellular" evidence="1">
    <location>
        <begin position="52"/>
        <end position="237"/>
    </location>
</feature>
<protein>
    <submittedName>
        <fullName evidence="2">Lipoprotein LppH (Modular protein)</fullName>
    </submittedName>
</protein>
<dbReference type="EMBL" id="FLQS01000028">
    <property type="protein sequence ID" value="SBS76641.1"/>
    <property type="molecule type" value="Genomic_DNA"/>
</dbReference>
<accession>A0A1Y5PKC7</accession>
<dbReference type="InterPro" id="IPR038232">
    <property type="entry name" value="PknH-like_Extracell_sf"/>
</dbReference>
<organism evidence="2">
    <name type="scientific">uncultured Mycobacterium sp</name>
    <dbReference type="NCBI Taxonomy" id="171292"/>
    <lineage>
        <taxon>Bacteria</taxon>
        <taxon>Bacillati</taxon>
        <taxon>Actinomycetota</taxon>
        <taxon>Actinomycetes</taxon>
        <taxon>Mycobacteriales</taxon>
        <taxon>Mycobacteriaceae</taxon>
        <taxon>Mycobacterium</taxon>
        <taxon>environmental samples</taxon>
    </lineage>
</organism>
<dbReference type="Gene3D" id="3.40.1000.70">
    <property type="entry name" value="PknH-like extracellular domain"/>
    <property type="match status" value="1"/>
</dbReference>
<evidence type="ECO:0000259" key="1">
    <source>
        <dbReference type="Pfam" id="PF14032"/>
    </source>
</evidence>
<dbReference type="AlphaFoldDB" id="A0A1Y5PKC7"/>
<dbReference type="Pfam" id="PF14032">
    <property type="entry name" value="PknH_C"/>
    <property type="match status" value="1"/>
</dbReference>
<proteinExistence type="predicted"/>
<gene>
    <name evidence="2" type="ORF">MHPYR_340050</name>
</gene>